<comment type="caution">
    <text evidence="1">The sequence shown here is derived from an EMBL/GenBank/DDBJ whole genome shotgun (WGS) entry which is preliminary data.</text>
</comment>
<dbReference type="AlphaFoldDB" id="A0A699SZU4"/>
<sequence length="83" mass="8970">EEAEVAAEVAAAKEDDIDLDEITALATSALGPEQPAVPTENAPMPDLDIPVEFLAEDAQAKKRLKEEQASERLVQQLWAEDLA</sequence>
<organism evidence="1">
    <name type="scientific">Tanacetum cinerariifolium</name>
    <name type="common">Dalmatian daisy</name>
    <name type="synonym">Chrysanthemum cinerariifolium</name>
    <dbReference type="NCBI Taxonomy" id="118510"/>
    <lineage>
        <taxon>Eukaryota</taxon>
        <taxon>Viridiplantae</taxon>
        <taxon>Streptophyta</taxon>
        <taxon>Embryophyta</taxon>
        <taxon>Tracheophyta</taxon>
        <taxon>Spermatophyta</taxon>
        <taxon>Magnoliopsida</taxon>
        <taxon>eudicotyledons</taxon>
        <taxon>Gunneridae</taxon>
        <taxon>Pentapetalae</taxon>
        <taxon>asterids</taxon>
        <taxon>campanulids</taxon>
        <taxon>Asterales</taxon>
        <taxon>Asteraceae</taxon>
        <taxon>Asteroideae</taxon>
        <taxon>Anthemideae</taxon>
        <taxon>Anthemidinae</taxon>
        <taxon>Tanacetum</taxon>
    </lineage>
</organism>
<proteinExistence type="predicted"/>
<protein>
    <submittedName>
        <fullName evidence="1">Uncharacterized protein</fullName>
    </submittedName>
</protein>
<name>A0A699SZU4_TANCI</name>
<accession>A0A699SZU4</accession>
<dbReference type="EMBL" id="BKCJ011196312">
    <property type="protein sequence ID" value="GFD02194.1"/>
    <property type="molecule type" value="Genomic_DNA"/>
</dbReference>
<gene>
    <name evidence="1" type="ORF">Tci_874163</name>
</gene>
<feature type="non-terminal residue" evidence="1">
    <location>
        <position position="1"/>
    </location>
</feature>
<evidence type="ECO:0000313" key="1">
    <source>
        <dbReference type="EMBL" id="GFD02194.1"/>
    </source>
</evidence>
<reference evidence="1" key="1">
    <citation type="journal article" date="2019" name="Sci. Rep.">
        <title>Draft genome of Tanacetum cinerariifolium, the natural source of mosquito coil.</title>
        <authorList>
            <person name="Yamashiro T."/>
            <person name="Shiraishi A."/>
            <person name="Satake H."/>
            <person name="Nakayama K."/>
        </authorList>
    </citation>
    <scope>NUCLEOTIDE SEQUENCE</scope>
</reference>